<accession>A0A9N9GQR4</accession>
<reference evidence="1" key="1">
    <citation type="submission" date="2021-06" db="EMBL/GenBank/DDBJ databases">
        <authorList>
            <person name="Kallberg Y."/>
            <person name="Tangrot J."/>
            <person name="Rosling A."/>
        </authorList>
    </citation>
    <scope>NUCLEOTIDE SEQUENCE</scope>
    <source>
        <strain evidence="1">MA453B</strain>
    </source>
</reference>
<dbReference type="AlphaFoldDB" id="A0A9N9GQR4"/>
<evidence type="ECO:0000313" key="1">
    <source>
        <dbReference type="EMBL" id="CAG8619287.1"/>
    </source>
</evidence>
<organism evidence="1 2">
    <name type="scientific">Dentiscutata erythropus</name>
    <dbReference type="NCBI Taxonomy" id="1348616"/>
    <lineage>
        <taxon>Eukaryota</taxon>
        <taxon>Fungi</taxon>
        <taxon>Fungi incertae sedis</taxon>
        <taxon>Mucoromycota</taxon>
        <taxon>Glomeromycotina</taxon>
        <taxon>Glomeromycetes</taxon>
        <taxon>Diversisporales</taxon>
        <taxon>Gigasporaceae</taxon>
        <taxon>Dentiscutata</taxon>
    </lineage>
</organism>
<dbReference type="EMBL" id="CAJVPY010004436">
    <property type="protein sequence ID" value="CAG8619287.1"/>
    <property type="molecule type" value="Genomic_DNA"/>
</dbReference>
<evidence type="ECO:0000313" key="2">
    <source>
        <dbReference type="Proteomes" id="UP000789405"/>
    </source>
</evidence>
<proteinExistence type="predicted"/>
<gene>
    <name evidence="1" type="ORF">DERYTH_LOCUS8553</name>
</gene>
<dbReference type="OrthoDB" id="2420206at2759"/>
<sequence length="124" mass="14047">MICRSPVKRGRKALAVSEGHIDVTGRTHIMTNDEFIDVLSERLDKLESLTQKIVDATKSNDQIVPETAVNFSTMEIDDLIKFSNNLLFKKADIPSIPNQILMPQTACPEYFSFDWQIGSFGEHF</sequence>
<comment type="caution">
    <text evidence="1">The sequence shown here is derived from an EMBL/GenBank/DDBJ whole genome shotgun (WGS) entry which is preliminary data.</text>
</comment>
<name>A0A9N9GQR4_9GLOM</name>
<protein>
    <submittedName>
        <fullName evidence="1">13781_t:CDS:1</fullName>
    </submittedName>
</protein>
<dbReference type="Proteomes" id="UP000789405">
    <property type="component" value="Unassembled WGS sequence"/>
</dbReference>
<keyword evidence="2" id="KW-1185">Reference proteome</keyword>